<dbReference type="EMBL" id="CP061800">
    <property type="protein sequence ID" value="QTA93933.1"/>
    <property type="molecule type" value="Genomic_DNA"/>
</dbReference>
<protein>
    <submittedName>
        <fullName evidence="1">Uncharacterized protein</fullName>
    </submittedName>
</protein>
<reference evidence="1" key="1">
    <citation type="journal article" date="2021" name="Microb. Physiol.">
        <title>Proteogenomic Insights into the Physiology of Marine, Sulfate-Reducing, Filamentous Desulfonema limicola and Desulfonema magnum.</title>
        <authorList>
            <person name="Schnaars V."/>
            <person name="Wohlbrand L."/>
            <person name="Scheve S."/>
            <person name="Hinrichs C."/>
            <person name="Reinhardt R."/>
            <person name="Rabus R."/>
        </authorList>
    </citation>
    <scope>NUCLEOTIDE SEQUENCE</scope>
    <source>
        <strain evidence="1">4be13</strain>
    </source>
</reference>
<dbReference type="Proteomes" id="UP000663722">
    <property type="component" value="Chromosome"/>
</dbReference>
<accession>A0A975C0J7</accession>
<evidence type="ECO:0000313" key="2">
    <source>
        <dbReference type="Proteomes" id="UP000663722"/>
    </source>
</evidence>
<proteinExistence type="predicted"/>
<organism evidence="1 2">
    <name type="scientific">Desulfonema magnum</name>
    <dbReference type="NCBI Taxonomy" id="45655"/>
    <lineage>
        <taxon>Bacteria</taxon>
        <taxon>Pseudomonadati</taxon>
        <taxon>Thermodesulfobacteriota</taxon>
        <taxon>Desulfobacteria</taxon>
        <taxon>Desulfobacterales</taxon>
        <taxon>Desulfococcaceae</taxon>
        <taxon>Desulfonema</taxon>
    </lineage>
</organism>
<gene>
    <name evidence="1" type="ORF">dnm_100410</name>
</gene>
<name>A0A975C0J7_9BACT</name>
<keyword evidence="2" id="KW-1185">Reference proteome</keyword>
<dbReference type="AlphaFoldDB" id="A0A975C0J7"/>
<evidence type="ECO:0000313" key="1">
    <source>
        <dbReference type="EMBL" id="QTA93933.1"/>
    </source>
</evidence>
<dbReference type="KEGG" id="dmm:dnm_100410"/>
<sequence length="39" mass="4764">MFFLPSLIYELYSLKKLCKRFSDMALFLCYSEMTQKNIF</sequence>